<feature type="binding site" evidence="10">
    <location>
        <position position="168"/>
    </location>
    <ligand>
        <name>UDP-N-acetyl-alpha-D-glucosamine</name>
        <dbReference type="ChEBI" id="CHEBI:57705"/>
    </ligand>
</feature>
<feature type="binding site" evidence="10">
    <location>
        <begin position="13"/>
        <end position="15"/>
    </location>
    <ligand>
        <name>UDP-N-acetyl-alpha-D-glucosamine</name>
        <dbReference type="ChEBI" id="CHEBI:57705"/>
    </ligand>
</feature>
<keyword evidence="8 10" id="KW-0131">Cell cycle</keyword>
<evidence type="ECO:0000259" key="12">
    <source>
        <dbReference type="Pfam" id="PF03033"/>
    </source>
</evidence>
<gene>
    <name evidence="10" type="primary">murG</name>
    <name evidence="14" type="ORF">Athens101428_59</name>
</gene>
<feature type="domain" description="Glycosyl transferase family 28 C-terminal" evidence="13">
    <location>
        <begin position="184"/>
        <end position="338"/>
    </location>
</feature>
<evidence type="ECO:0000313" key="15">
    <source>
        <dbReference type="Proteomes" id="UP000316495"/>
    </source>
</evidence>
<dbReference type="CDD" id="cd03785">
    <property type="entry name" value="GT28_MurG"/>
    <property type="match status" value="1"/>
</dbReference>
<dbReference type="UniPathway" id="UPA00219"/>
<dbReference type="Pfam" id="PF03033">
    <property type="entry name" value="Glyco_transf_28"/>
    <property type="match status" value="1"/>
</dbReference>
<comment type="caution">
    <text evidence="10">Lacks conserved residue(s) required for the propagation of feature annotation.</text>
</comment>
<evidence type="ECO:0000256" key="11">
    <source>
        <dbReference type="SAM" id="Phobius"/>
    </source>
</evidence>
<dbReference type="PANTHER" id="PTHR21015">
    <property type="entry name" value="UDP-N-ACETYLGLUCOSAMINE--N-ACETYLMURAMYL-(PENTAPEPTIDE) PYROPHOSPHORYL-UNDECAPRENOL N-ACETYLGLUCOSAMINE TRANSFERASE 1"/>
    <property type="match status" value="1"/>
</dbReference>
<comment type="subcellular location">
    <subcellularLocation>
        <location evidence="10">Cell membrane</location>
        <topology evidence="10">Peripheral membrane protein</topology>
        <orientation evidence="10">Cytoplasmic side</orientation>
    </subcellularLocation>
</comment>
<dbReference type="GO" id="GO:0008360">
    <property type="term" value="P:regulation of cell shape"/>
    <property type="evidence" value="ECO:0007669"/>
    <property type="project" value="UniProtKB-KW"/>
</dbReference>
<dbReference type="GO" id="GO:0005975">
    <property type="term" value="P:carbohydrate metabolic process"/>
    <property type="evidence" value="ECO:0007669"/>
    <property type="project" value="InterPro"/>
</dbReference>
<evidence type="ECO:0000256" key="10">
    <source>
        <dbReference type="HAMAP-Rule" id="MF_00033"/>
    </source>
</evidence>
<evidence type="ECO:0000256" key="4">
    <source>
        <dbReference type="ARBA" id="ARBA00022679"/>
    </source>
</evidence>
<feature type="binding site" evidence="10">
    <location>
        <position position="292"/>
    </location>
    <ligand>
        <name>UDP-N-acetyl-alpha-D-glucosamine</name>
        <dbReference type="ChEBI" id="CHEBI:57705"/>
    </ligand>
</feature>
<dbReference type="PANTHER" id="PTHR21015:SF22">
    <property type="entry name" value="GLYCOSYLTRANSFERASE"/>
    <property type="match status" value="1"/>
</dbReference>
<dbReference type="Gene3D" id="3.40.50.2000">
    <property type="entry name" value="Glycogen Phosphorylase B"/>
    <property type="match status" value="2"/>
</dbReference>
<dbReference type="InterPro" id="IPR007235">
    <property type="entry name" value="Glyco_trans_28_C"/>
</dbReference>
<evidence type="ECO:0000259" key="13">
    <source>
        <dbReference type="Pfam" id="PF04101"/>
    </source>
</evidence>
<evidence type="ECO:0000256" key="1">
    <source>
        <dbReference type="ARBA" id="ARBA00022475"/>
    </source>
</evidence>
<evidence type="ECO:0000256" key="2">
    <source>
        <dbReference type="ARBA" id="ARBA00022618"/>
    </source>
</evidence>
<dbReference type="AlphaFoldDB" id="A0A554LQ40"/>
<dbReference type="GO" id="GO:0005886">
    <property type="term" value="C:plasma membrane"/>
    <property type="evidence" value="ECO:0007669"/>
    <property type="project" value="UniProtKB-SubCell"/>
</dbReference>
<proteinExistence type="inferred from homology"/>
<dbReference type="GO" id="GO:0051991">
    <property type="term" value="F:UDP-N-acetyl-D-glucosamine:N-acetylmuramoyl-L-alanyl-D-glutamyl-meso-2,6-diaminopimelyl-D-alanyl-D-alanine-diphosphoundecaprenol 4-beta-N-acetylglucosaminlytransferase activity"/>
    <property type="evidence" value="ECO:0007669"/>
    <property type="project" value="RHEA"/>
</dbReference>
<evidence type="ECO:0000256" key="6">
    <source>
        <dbReference type="ARBA" id="ARBA00022984"/>
    </source>
</evidence>
<dbReference type="EMBL" id="VMGN01000002">
    <property type="protein sequence ID" value="TSC94988.1"/>
    <property type="molecule type" value="Genomic_DNA"/>
</dbReference>
<evidence type="ECO:0000256" key="5">
    <source>
        <dbReference type="ARBA" id="ARBA00022960"/>
    </source>
</evidence>
<keyword evidence="3 10" id="KW-0328">Glycosyltransferase</keyword>
<protein>
    <recommendedName>
        <fullName evidence="10">UDP-N-acetylglucosamine--N-acetylmuramyl-(pentapeptide) pyrophosphoryl-undecaprenol N-acetylglucosamine transferase</fullName>
        <ecNumber evidence="10">2.4.1.227</ecNumber>
    </recommendedName>
    <alternativeName>
        <fullName evidence="10">Undecaprenyl-PP-MurNAc-pentapeptide-UDPGlcNAc GlcNAc transferase</fullName>
    </alternativeName>
</protein>
<dbReference type="HAMAP" id="MF_00033">
    <property type="entry name" value="MurG"/>
    <property type="match status" value="1"/>
</dbReference>
<keyword evidence="6 10" id="KW-0573">Peptidoglycan synthesis</keyword>
<keyword evidence="4 10" id="KW-0808">Transferase</keyword>
<dbReference type="EC" id="2.4.1.227" evidence="10"/>
<dbReference type="SUPFAM" id="SSF53756">
    <property type="entry name" value="UDP-Glycosyltransferase/glycogen phosphorylase"/>
    <property type="match status" value="1"/>
</dbReference>
<evidence type="ECO:0000256" key="9">
    <source>
        <dbReference type="ARBA" id="ARBA00023316"/>
    </source>
</evidence>
<comment type="catalytic activity">
    <reaction evidence="10">
        <text>di-trans,octa-cis-undecaprenyl diphospho-N-acetyl-alpha-D-muramoyl-L-alanyl-D-glutamyl-meso-2,6-diaminopimeloyl-D-alanyl-D-alanine + UDP-N-acetyl-alpha-D-glucosamine = di-trans,octa-cis-undecaprenyl diphospho-[N-acetyl-alpha-D-glucosaminyl-(1-&gt;4)]-N-acetyl-alpha-D-muramoyl-L-alanyl-D-glutamyl-meso-2,6-diaminopimeloyl-D-alanyl-D-alanine + UDP + H(+)</text>
        <dbReference type="Rhea" id="RHEA:31227"/>
        <dbReference type="ChEBI" id="CHEBI:15378"/>
        <dbReference type="ChEBI" id="CHEBI:57705"/>
        <dbReference type="ChEBI" id="CHEBI:58223"/>
        <dbReference type="ChEBI" id="CHEBI:61387"/>
        <dbReference type="ChEBI" id="CHEBI:61388"/>
        <dbReference type="EC" id="2.4.1.227"/>
    </reaction>
</comment>
<comment type="similarity">
    <text evidence="10">Belongs to the glycosyltransferase 28 family. MurG subfamily.</text>
</comment>
<keyword evidence="1 10" id="KW-1003">Cell membrane</keyword>
<keyword evidence="7 10" id="KW-0472">Membrane</keyword>
<keyword evidence="2 10" id="KW-0132">Cell division</keyword>
<evidence type="ECO:0000256" key="8">
    <source>
        <dbReference type="ARBA" id="ARBA00023306"/>
    </source>
</evidence>
<comment type="pathway">
    <text evidence="10">Cell wall biogenesis; peptidoglycan biosynthesis.</text>
</comment>
<name>A0A554LQ40_9BACT</name>
<evidence type="ECO:0000256" key="3">
    <source>
        <dbReference type="ARBA" id="ARBA00022676"/>
    </source>
</evidence>
<feature type="transmembrane region" description="Helical" evidence="11">
    <location>
        <begin position="70"/>
        <end position="92"/>
    </location>
</feature>
<dbReference type="GO" id="GO:0051301">
    <property type="term" value="P:cell division"/>
    <property type="evidence" value="ECO:0007669"/>
    <property type="project" value="UniProtKB-KW"/>
</dbReference>
<keyword evidence="11" id="KW-0812">Transmembrane</keyword>
<keyword evidence="11" id="KW-1133">Transmembrane helix</keyword>
<keyword evidence="9 10" id="KW-0961">Cell wall biogenesis/degradation</keyword>
<dbReference type="InterPro" id="IPR006009">
    <property type="entry name" value="GlcNAc_MurG"/>
</dbReference>
<reference evidence="14 15" key="1">
    <citation type="submission" date="2017-07" db="EMBL/GenBank/DDBJ databases">
        <title>Mechanisms for carbon and nitrogen cycling indicate functional differentiation within the Candidate Phyla Radiation.</title>
        <authorList>
            <person name="Danczak R.E."/>
            <person name="Johnston M.D."/>
            <person name="Kenah C."/>
            <person name="Slattery M."/>
            <person name="Wrighton K.C."/>
            <person name="Wilkins M.J."/>
        </authorList>
    </citation>
    <scope>NUCLEOTIDE SEQUENCE [LARGE SCALE GENOMIC DNA]</scope>
    <source>
        <strain evidence="14">Athens1014_28</strain>
    </source>
</reference>
<evidence type="ECO:0000256" key="7">
    <source>
        <dbReference type="ARBA" id="ARBA00023136"/>
    </source>
</evidence>
<dbReference type="InterPro" id="IPR004276">
    <property type="entry name" value="GlycoTrans_28_N"/>
</dbReference>
<dbReference type="GO" id="GO:0009252">
    <property type="term" value="P:peptidoglycan biosynthetic process"/>
    <property type="evidence" value="ECO:0007669"/>
    <property type="project" value="UniProtKB-UniRule"/>
</dbReference>
<comment type="function">
    <text evidence="10">Cell wall formation. Catalyzes the transfer of a GlcNAc subunit on undecaprenyl-pyrophosphoryl-MurNAc-pentapeptide (lipid intermediate I) to form undecaprenyl-pyrophosphoryl-MurNAc-(pentapeptide)GlcNAc (lipid intermediate II).</text>
</comment>
<organism evidence="14 15">
    <name type="scientific">Candidatus Berkelbacteria bacterium Athens1014_28</name>
    <dbReference type="NCBI Taxonomy" id="2017145"/>
    <lineage>
        <taxon>Bacteria</taxon>
        <taxon>Candidatus Berkelbacteria</taxon>
    </lineage>
</organism>
<feature type="domain" description="Glycosyltransferase family 28 N-terminal" evidence="12">
    <location>
        <begin position="6"/>
        <end position="145"/>
    </location>
</feature>
<dbReference type="GO" id="GO:0050511">
    <property type="term" value="F:undecaprenyldiphospho-muramoylpentapeptide beta-N-acetylglucosaminyltransferase activity"/>
    <property type="evidence" value="ECO:0007669"/>
    <property type="project" value="UniProtKB-UniRule"/>
</dbReference>
<comment type="caution">
    <text evidence="14">The sequence shown here is derived from an EMBL/GenBank/DDBJ whole genome shotgun (WGS) entry which is preliminary data.</text>
</comment>
<accession>A0A554LQ40</accession>
<evidence type="ECO:0000313" key="14">
    <source>
        <dbReference type="EMBL" id="TSC94988.1"/>
    </source>
</evidence>
<feature type="binding site" evidence="10">
    <location>
        <position position="191"/>
    </location>
    <ligand>
        <name>UDP-N-acetyl-alpha-D-glucosamine</name>
        <dbReference type="ChEBI" id="CHEBI:57705"/>
    </ligand>
</feature>
<dbReference type="GO" id="GO:0071555">
    <property type="term" value="P:cell wall organization"/>
    <property type="evidence" value="ECO:0007669"/>
    <property type="project" value="UniProtKB-KW"/>
</dbReference>
<dbReference type="Pfam" id="PF04101">
    <property type="entry name" value="Glyco_tran_28_C"/>
    <property type="match status" value="1"/>
</dbReference>
<keyword evidence="5 10" id="KW-0133">Cell shape</keyword>
<sequence>MKKKTIFLVGADTGGHVVPVFALAQKFLAKNSAKVVVIGVGSTIEKNFYSKLSGVDYKIISAGKFSRGKYFLNFLAGLKLIFGFIQSKIWILKYRPSAIFLKGGYATLPVAYAARFFRIPVFAHESDAVLGKSNRLISKFAKKIFLSYPPEVYNLENNNIQNSGLIIREDFLKRTGVTGSSKKTILVIGGSLGAHSINKAVFETIEKLADNYLVVHQTGESDYSEAEKISGQLLKKEVKNYQPKKFIDDNLVDILAKSDIVISRSGSIVGEFAAMKKATILIPYPYASLNHQEKNAKYFAEKKATILIEDKNLSPTILFSAISKIFSSPKIKTELGENLFSAAKTDGLKIVYEELIKSMKI</sequence>
<dbReference type="Proteomes" id="UP000316495">
    <property type="component" value="Unassembled WGS sequence"/>
</dbReference>